<dbReference type="Proteomes" id="UP000320735">
    <property type="component" value="Unassembled WGS sequence"/>
</dbReference>
<dbReference type="RefSeq" id="WP_146368922.1">
    <property type="nucleotide sequence ID" value="NZ_SJPP01000001.1"/>
</dbReference>
<evidence type="ECO:0000313" key="3">
    <source>
        <dbReference type="Proteomes" id="UP000320735"/>
    </source>
</evidence>
<gene>
    <name evidence="2" type="ORF">CA54_01020</name>
</gene>
<sequence length="470" mass="50827" precursor="true">MPLRHFFLFATLLVTLLPAAASAEPLTAGIAVVDVTPPVPYRMSGYFRERLSTGILDPLYAKVVVFRQGDTSAALVFVDMVGISHDVSSRTRELAAQQTGIPVAHIAIAATHSHTGPLYFGALRAHFHKKTIEDQGRDIYETVDYPTQLVEKLAAAIKQAQAALQPVDLAAGYAQEKRLSFNRRFHMKNGSVRFNPGYKNPNIIRAAGPIDPEVGLISFAKPGEKKPFAAVVSFALHLDTVGGTKYSGDYPKHLQDKLQAEYGEDFLSLFGAGTCGDINHVDVTAPKRRTAPEIGGLLSESVSQGLKSLTPIKAPELAVRQTVYHAPLQKYTADQTQASAKAMDSVADGKVPFLKRVETYKIAALALRGGDTIPLEIQAFRLSKDVAIVTLPGEVFVEFGMAIKHASPFKTTLVIELTNDAPGYIPTQKAFAEGSYETVNSRVQTGSGEKMVDAAIGLLRELGGERANER</sequence>
<comment type="caution">
    <text evidence="2">The sequence shown here is derived from an EMBL/GenBank/DDBJ whole genome shotgun (WGS) entry which is preliminary data.</text>
</comment>
<dbReference type="EMBL" id="SJPP01000001">
    <property type="protein sequence ID" value="TWU11297.1"/>
    <property type="molecule type" value="Genomic_DNA"/>
</dbReference>
<name>A0A5C6BHX0_9PLAN</name>
<dbReference type="AlphaFoldDB" id="A0A5C6BHX0"/>
<dbReference type="OrthoDB" id="9790058at2"/>
<organism evidence="2 3">
    <name type="scientific">Symmachiella macrocystis</name>
    <dbReference type="NCBI Taxonomy" id="2527985"/>
    <lineage>
        <taxon>Bacteria</taxon>
        <taxon>Pseudomonadati</taxon>
        <taxon>Planctomycetota</taxon>
        <taxon>Planctomycetia</taxon>
        <taxon>Planctomycetales</taxon>
        <taxon>Planctomycetaceae</taxon>
        <taxon>Symmachiella</taxon>
    </lineage>
</organism>
<protein>
    <submittedName>
        <fullName evidence="2">Neutral/alkaline non-lysosomal ceramidase</fullName>
    </submittedName>
</protein>
<reference evidence="2 3" key="1">
    <citation type="submission" date="2019-02" db="EMBL/GenBank/DDBJ databases">
        <title>Deep-cultivation of Planctomycetes and their phenomic and genomic characterization uncovers novel biology.</title>
        <authorList>
            <person name="Wiegand S."/>
            <person name="Jogler M."/>
            <person name="Boedeker C."/>
            <person name="Pinto D."/>
            <person name="Vollmers J."/>
            <person name="Rivas-Marin E."/>
            <person name="Kohn T."/>
            <person name="Peeters S.H."/>
            <person name="Heuer A."/>
            <person name="Rast P."/>
            <person name="Oberbeckmann S."/>
            <person name="Bunk B."/>
            <person name="Jeske O."/>
            <person name="Meyerdierks A."/>
            <person name="Storesund J.E."/>
            <person name="Kallscheuer N."/>
            <person name="Luecker S."/>
            <person name="Lage O.M."/>
            <person name="Pohl T."/>
            <person name="Merkel B.J."/>
            <person name="Hornburger P."/>
            <person name="Mueller R.-W."/>
            <person name="Bruemmer F."/>
            <person name="Labrenz M."/>
            <person name="Spormann A.M."/>
            <person name="Op Den Camp H."/>
            <person name="Overmann J."/>
            <person name="Amann R."/>
            <person name="Jetten M.S.M."/>
            <person name="Mascher T."/>
            <person name="Medema M.H."/>
            <person name="Devos D.P."/>
            <person name="Kaster A.-K."/>
            <person name="Ovreas L."/>
            <person name="Rohde M."/>
            <person name="Galperin M.Y."/>
            <person name="Jogler C."/>
        </authorList>
    </citation>
    <scope>NUCLEOTIDE SEQUENCE [LARGE SCALE GENOMIC DNA]</scope>
    <source>
        <strain evidence="2 3">CA54</strain>
    </source>
</reference>
<feature type="signal peptide" evidence="1">
    <location>
        <begin position="1"/>
        <end position="23"/>
    </location>
</feature>
<proteinExistence type="predicted"/>
<evidence type="ECO:0000256" key="1">
    <source>
        <dbReference type="SAM" id="SignalP"/>
    </source>
</evidence>
<feature type="chain" id="PRO_5022833820" evidence="1">
    <location>
        <begin position="24"/>
        <end position="470"/>
    </location>
</feature>
<keyword evidence="3" id="KW-1185">Reference proteome</keyword>
<evidence type="ECO:0000313" key="2">
    <source>
        <dbReference type="EMBL" id="TWU11297.1"/>
    </source>
</evidence>
<accession>A0A5C6BHX0</accession>
<keyword evidence="1" id="KW-0732">Signal</keyword>